<reference evidence="2" key="1">
    <citation type="journal article" date="2022" name="bioRxiv">
        <title>Sequencing and chromosome-scale assembly of the giantPleurodeles waltlgenome.</title>
        <authorList>
            <person name="Brown T."/>
            <person name="Elewa A."/>
            <person name="Iarovenko S."/>
            <person name="Subramanian E."/>
            <person name="Araus A.J."/>
            <person name="Petzold A."/>
            <person name="Susuki M."/>
            <person name="Suzuki K.-i.T."/>
            <person name="Hayashi T."/>
            <person name="Toyoda A."/>
            <person name="Oliveira C."/>
            <person name="Osipova E."/>
            <person name="Leigh N.D."/>
            <person name="Simon A."/>
            <person name="Yun M.H."/>
        </authorList>
    </citation>
    <scope>NUCLEOTIDE SEQUENCE</scope>
    <source>
        <strain evidence="2">20211129_DDA</strain>
        <tissue evidence="2">Liver</tissue>
    </source>
</reference>
<name>A0AAV7NX64_PLEWA</name>
<evidence type="ECO:0000256" key="1">
    <source>
        <dbReference type="SAM" id="MobiDB-lite"/>
    </source>
</evidence>
<protein>
    <submittedName>
        <fullName evidence="2">Uncharacterized protein</fullName>
    </submittedName>
</protein>
<organism evidence="2 3">
    <name type="scientific">Pleurodeles waltl</name>
    <name type="common">Iberian ribbed newt</name>
    <dbReference type="NCBI Taxonomy" id="8319"/>
    <lineage>
        <taxon>Eukaryota</taxon>
        <taxon>Metazoa</taxon>
        <taxon>Chordata</taxon>
        <taxon>Craniata</taxon>
        <taxon>Vertebrata</taxon>
        <taxon>Euteleostomi</taxon>
        <taxon>Amphibia</taxon>
        <taxon>Batrachia</taxon>
        <taxon>Caudata</taxon>
        <taxon>Salamandroidea</taxon>
        <taxon>Salamandridae</taxon>
        <taxon>Pleurodelinae</taxon>
        <taxon>Pleurodeles</taxon>
    </lineage>
</organism>
<dbReference type="Proteomes" id="UP001066276">
    <property type="component" value="Chromosome 8"/>
</dbReference>
<proteinExistence type="predicted"/>
<sequence>MTSQRHYKKEGSLKDLFNKAPAKKGQPVEPPATEGGESVDQGAQGDGEAPLTRSFMEQLFGSLCGDFATVKQEIAAEVKELKRKVVDLGQ</sequence>
<accession>A0AAV7NX64</accession>
<evidence type="ECO:0000313" key="3">
    <source>
        <dbReference type="Proteomes" id="UP001066276"/>
    </source>
</evidence>
<feature type="region of interest" description="Disordered" evidence="1">
    <location>
        <begin position="1"/>
        <end position="52"/>
    </location>
</feature>
<gene>
    <name evidence="2" type="ORF">NDU88_006109</name>
</gene>
<dbReference type="AlphaFoldDB" id="A0AAV7NX64"/>
<comment type="caution">
    <text evidence="2">The sequence shown here is derived from an EMBL/GenBank/DDBJ whole genome shotgun (WGS) entry which is preliminary data.</text>
</comment>
<keyword evidence="3" id="KW-1185">Reference proteome</keyword>
<evidence type="ECO:0000313" key="2">
    <source>
        <dbReference type="EMBL" id="KAJ1117913.1"/>
    </source>
</evidence>
<dbReference type="EMBL" id="JANPWB010000012">
    <property type="protein sequence ID" value="KAJ1117913.1"/>
    <property type="molecule type" value="Genomic_DNA"/>
</dbReference>